<accession>M0C341</accession>
<evidence type="ECO:0000256" key="3">
    <source>
        <dbReference type="ARBA" id="ARBA00022692"/>
    </source>
</evidence>
<evidence type="ECO:0000256" key="1">
    <source>
        <dbReference type="ARBA" id="ARBA00004651"/>
    </source>
</evidence>
<reference evidence="7 8" key="1">
    <citation type="journal article" date="2014" name="PLoS Genet.">
        <title>Phylogenetically driven sequencing of extremely halophilic archaea reveals strategies for static and dynamic osmo-response.</title>
        <authorList>
            <person name="Becker E.A."/>
            <person name="Seitzer P.M."/>
            <person name="Tritt A."/>
            <person name="Larsen D."/>
            <person name="Krusor M."/>
            <person name="Yao A.I."/>
            <person name="Wu D."/>
            <person name="Madern D."/>
            <person name="Eisen J.A."/>
            <person name="Darling A.E."/>
            <person name="Facciotti M.T."/>
        </authorList>
    </citation>
    <scope>NUCLEOTIDE SEQUENCE [LARGE SCALE GENOMIC DNA]</scope>
    <source>
        <strain evidence="7 8">JCM 13563</strain>
    </source>
</reference>
<keyword evidence="2" id="KW-1003">Cell membrane</keyword>
<dbReference type="EMBL" id="AOIT01000056">
    <property type="protein sequence ID" value="ELZ17706.1"/>
    <property type="molecule type" value="Genomic_DNA"/>
</dbReference>
<dbReference type="AlphaFoldDB" id="M0C341"/>
<feature type="transmembrane region" description="Helical" evidence="6">
    <location>
        <begin position="282"/>
        <end position="300"/>
    </location>
</feature>
<sequence length="484" mass="51000">MRIGQTSFVVFASKLVGSALGFVATLYFARTLGASVLGHYALVLAIVGWLALGGQLGISSAIVKRISEGNEPAAHFTAGMIVVAALGLVLSIGALALRGVVNAYVGTQVALFVALLLLIRLASSVVNAGLKGERHVHISGLLMPVKTGFRSAFQIGLVLTGFGLSGMLLGHAIGAVLAVLVGAAFLSIDVRRPSRRHFRSLFDFAKFSWLSGLKSRSFNDVDIVVLGALVPSALVGVYSVAWSIATFLTLFDSAVSSTLFPELSHADASAEHDRVAGLITDSLTYGGLIVIPGLFGGIVLADRLLRIYGDEFTQGATVLGLLILASLVYGYQKQLMNALNALDRPDVAFRVNIVFIVTNAVLNVVLVFWIGWIGAAIATVTSACIGLGLSYYSLRQLVSFAVPTGELSLQVIAALSMAGLVGGGRYVLESFDINHNAFIVVSLTAFGAATYFLLLFAISKQFRTTVIANTPDQLPSVLDTFTTK</sequence>
<comment type="subcellular location">
    <subcellularLocation>
        <location evidence="1">Cell membrane</location>
        <topology evidence="1">Multi-pass membrane protein</topology>
    </subcellularLocation>
</comment>
<organism evidence="7 8">
    <name type="scientific">Natrinema limicola JCM 13563</name>
    <dbReference type="NCBI Taxonomy" id="1230457"/>
    <lineage>
        <taxon>Archaea</taxon>
        <taxon>Methanobacteriati</taxon>
        <taxon>Methanobacteriota</taxon>
        <taxon>Stenosarchaea group</taxon>
        <taxon>Halobacteria</taxon>
        <taxon>Halobacteriales</taxon>
        <taxon>Natrialbaceae</taxon>
        <taxon>Natrinema</taxon>
    </lineage>
</organism>
<dbReference type="RefSeq" id="WP_008014277.1">
    <property type="nucleotide sequence ID" value="NZ_AOIT01000056.1"/>
</dbReference>
<evidence type="ECO:0000256" key="5">
    <source>
        <dbReference type="ARBA" id="ARBA00023136"/>
    </source>
</evidence>
<evidence type="ECO:0000313" key="8">
    <source>
        <dbReference type="Proteomes" id="UP000011615"/>
    </source>
</evidence>
<feature type="transmembrane region" description="Helical" evidence="6">
    <location>
        <begin position="75"/>
        <end position="97"/>
    </location>
</feature>
<feature type="transmembrane region" description="Helical" evidence="6">
    <location>
        <begin position="437"/>
        <end position="458"/>
    </location>
</feature>
<gene>
    <name evidence="7" type="ORF">C476_14788</name>
</gene>
<keyword evidence="3 6" id="KW-0812">Transmembrane</keyword>
<dbReference type="Pfam" id="PF13440">
    <property type="entry name" value="Polysacc_synt_3"/>
    <property type="match status" value="1"/>
</dbReference>
<keyword evidence="5 6" id="KW-0472">Membrane</keyword>
<keyword evidence="8" id="KW-1185">Reference proteome</keyword>
<evidence type="ECO:0000256" key="4">
    <source>
        <dbReference type="ARBA" id="ARBA00022989"/>
    </source>
</evidence>
<evidence type="ECO:0000256" key="6">
    <source>
        <dbReference type="SAM" id="Phobius"/>
    </source>
</evidence>
<feature type="transmembrane region" description="Helical" evidence="6">
    <location>
        <begin position="223"/>
        <end position="251"/>
    </location>
</feature>
<feature type="transmembrane region" description="Helical" evidence="6">
    <location>
        <begin position="168"/>
        <end position="188"/>
    </location>
</feature>
<feature type="transmembrane region" description="Helical" evidence="6">
    <location>
        <begin position="377"/>
        <end position="395"/>
    </location>
</feature>
<comment type="caution">
    <text evidence="7">The sequence shown here is derived from an EMBL/GenBank/DDBJ whole genome shotgun (WGS) entry which is preliminary data.</text>
</comment>
<dbReference type="Proteomes" id="UP000011615">
    <property type="component" value="Unassembled WGS sequence"/>
</dbReference>
<protein>
    <submittedName>
        <fullName evidence="7">Polysaccharide biosynthesis protein</fullName>
    </submittedName>
</protein>
<dbReference type="GO" id="GO:0005886">
    <property type="term" value="C:plasma membrane"/>
    <property type="evidence" value="ECO:0007669"/>
    <property type="project" value="UniProtKB-SubCell"/>
</dbReference>
<name>M0C341_9EURY</name>
<dbReference type="InterPro" id="IPR050833">
    <property type="entry name" value="Poly_Biosynth_Transport"/>
</dbReference>
<feature type="transmembrane region" description="Helical" evidence="6">
    <location>
        <begin position="407"/>
        <end position="428"/>
    </location>
</feature>
<feature type="transmembrane region" description="Helical" evidence="6">
    <location>
        <begin position="109"/>
        <end position="129"/>
    </location>
</feature>
<dbReference type="OrthoDB" id="112053at2157"/>
<dbReference type="PANTHER" id="PTHR30250:SF28">
    <property type="entry name" value="POLYSACCHARIDE BIOSYNTHESIS PROTEIN"/>
    <property type="match status" value="1"/>
</dbReference>
<evidence type="ECO:0000313" key="7">
    <source>
        <dbReference type="EMBL" id="ELZ17706.1"/>
    </source>
</evidence>
<feature type="transmembrane region" description="Helical" evidence="6">
    <location>
        <begin position="351"/>
        <end position="370"/>
    </location>
</feature>
<dbReference type="STRING" id="1230457.C476_14788"/>
<feature type="transmembrane region" description="Helical" evidence="6">
    <location>
        <begin position="312"/>
        <end position="331"/>
    </location>
</feature>
<dbReference type="PANTHER" id="PTHR30250">
    <property type="entry name" value="PST FAMILY PREDICTED COLANIC ACID TRANSPORTER"/>
    <property type="match status" value="1"/>
</dbReference>
<evidence type="ECO:0000256" key="2">
    <source>
        <dbReference type="ARBA" id="ARBA00022475"/>
    </source>
</evidence>
<dbReference type="eggNOG" id="arCOG02209">
    <property type="taxonomic scope" value="Archaea"/>
</dbReference>
<keyword evidence="4 6" id="KW-1133">Transmembrane helix</keyword>
<feature type="transmembrane region" description="Helical" evidence="6">
    <location>
        <begin position="40"/>
        <end position="63"/>
    </location>
</feature>
<feature type="transmembrane region" description="Helical" evidence="6">
    <location>
        <begin position="7"/>
        <end position="28"/>
    </location>
</feature>
<proteinExistence type="predicted"/>
<dbReference type="PATRIC" id="fig|1230457.4.peg.2971"/>